<keyword evidence="3" id="KW-1185">Reference proteome</keyword>
<name>A0A8H5TRK4_FUSHE</name>
<dbReference type="OrthoDB" id="10018191at2759"/>
<accession>A0A8H5TRK4</accession>
<evidence type="ECO:0000313" key="3">
    <source>
        <dbReference type="Proteomes" id="UP000567885"/>
    </source>
</evidence>
<reference evidence="2 3" key="1">
    <citation type="submission" date="2020-05" db="EMBL/GenBank/DDBJ databases">
        <title>Identification and distribution of gene clusters putatively required for synthesis of sphingolipid metabolism inhibitors in phylogenetically diverse species of the filamentous fungus Fusarium.</title>
        <authorList>
            <person name="Kim H.-S."/>
            <person name="Busman M."/>
            <person name="Brown D.W."/>
            <person name="Divon H."/>
            <person name="Uhlig S."/>
            <person name="Proctor R.H."/>
        </authorList>
    </citation>
    <scope>NUCLEOTIDE SEQUENCE [LARGE SCALE GENOMIC DNA]</scope>
    <source>
        <strain evidence="2 3">NRRL 20693</strain>
    </source>
</reference>
<dbReference type="CDD" id="cd12148">
    <property type="entry name" value="fungal_TF_MHR"/>
    <property type="match status" value="1"/>
</dbReference>
<proteinExistence type="predicted"/>
<evidence type="ECO:0008006" key="4">
    <source>
        <dbReference type="Google" id="ProtNLM"/>
    </source>
</evidence>
<dbReference type="Proteomes" id="UP000567885">
    <property type="component" value="Unassembled WGS sequence"/>
</dbReference>
<feature type="compositionally biased region" description="Basic and acidic residues" evidence="1">
    <location>
        <begin position="1"/>
        <end position="12"/>
    </location>
</feature>
<evidence type="ECO:0000256" key="1">
    <source>
        <dbReference type="SAM" id="MobiDB-lite"/>
    </source>
</evidence>
<organism evidence="2 3">
    <name type="scientific">Fusarium heterosporum</name>
    <dbReference type="NCBI Taxonomy" id="42747"/>
    <lineage>
        <taxon>Eukaryota</taxon>
        <taxon>Fungi</taxon>
        <taxon>Dikarya</taxon>
        <taxon>Ascomycota</taxon>
        <taxon>Pezizomycotina</taxon>
        <taxon>Sordariomycetes</taxon>
        <taxon>Hypocreomycetidae</taxon>
        <taxon>Hypocreales</taxon>
        <taxon>Nectriaceae</taxon>
        <taxon>Fusarium</taxon>
        <taxon>Fusarium heterosporum species complex</taxon>
    </lineage>
</organism>
<dbReference type="EMBL" id="JAAGWQ010000043">
    <property type="protein sequence ID" value="KAF5675188.1"/>
    <property type="molecule type" value="Genomic_DNA"/>
</dbReference>
<dbReference type="AlphaFoldDB" id="A0A8H5TRK4"/>
<gene>
    <name evidence="2" type="ORF">FHETE_2607</name>
</gene>
<comment type="caution">
    <text evidence="2">The sequence shown here is derived from an EMBL/GenBank/DDBJ whole genome shotgun (WGS) entry which is preliminary data.</text>
</comment>
<evidence type="ECO:0000313" key="2">
    <source>
        <dbReference type="EMBL" id="KAF5675188.1"/>
    </source>
</evidence>
<protein>
    <recommendedName>
        <fullName evidence="4">Transcription factor domain-containing protein</fullName>
    </recommendedName>
</protein>
<feature type="region of interest" description="Disordered" evidence="1">
    <location>
        <begin position="1"/>
        <end position="23"/>
    </location>
</feature>
<sequence length="292" mass="32161">MDDIHTMSHEWSDPPSIPSEPSGMATSTMYTPVPDTATSSWHCPPTLPTGSPFGGNLSNVYTMTDDLWMPWNPLMTTSSFPWFSEGLDIPLEVPELSDLVDPQIDIHDTAPAISTQERLSPLARNESSAHRDPTKHYLNPINICSSYTQPSLSFPEPLDICLQEAGAEVFGHIHDIPRQAVEGLNKFHKTQQLDGTPVAISQNLLHAFVELYFEYFDTQFPFLHPSRLEDPDLPWILLLATAAVGSHYSEIQGAGKYNLALCDLLVRAIEQAVSDTPTGPTTSTNFSSPGLT</sequence>